<feature type="site" description="Important for acyl-CoA specificity" evidence="8">
    <location>
        <position position="111"/>
    </location>
</feature>
<comment type="function">
    <text evidence="8">Transfers an acetyl group from acetyl-CoA to L-homoserine, forming acetyl-L-homoserine.</text>
</comment>
<dbReference type="InterPro" id="IPR033752">
    <property type="entry name" value="MetA_family"/>
</dbReference>
<organism evidence="10 11">
    <name type="scientific">Butyrivibrio hungatei</name>
    <dbReference type="NCBI Taxonomy" id="185008"/>
    <lineage>
        <taxon>Bacteria</taxon>
        <taxon>Bacillati</taxon>
        <taxon>Bacillota</taxon>
        <taxon>Clostridia</taxon>
        <taxon>Lachnospirales</taxon>
        <taxon>Lachnospiraceae</taxon>
        <taxon>Butyrivibrio</taxon>
    </lineage>
</organism>
<keyword evidence="4 8" id="KW-0808">Transferase</keyword>
<dbReference type="PIRSF" id="PIRSF000450">
    <property type="entry name" value="H_ser_succinyltr"/>
    <property type="match status" value="1"/>
</dbReference>
<evidence type="ECO:0000313" key="11">
    <source>
        <dbReference type="Proteomes" id="UP000183047"/>
    </source>
</evidence>
<dbReference type="SUPFAM" id="SSF52317">
    <property type="entry name" value="Class I glutamine amidotransferase-like"/>
    <property type="match status" value="1"/>
</dbReference>
<dbReference type="EMBL" id="FMUR01000004">
    <property type="protein sequence ID" value="SCX83080.1"/>
    <property type="molecule type" value="Genomic_DNA"/>
</dbReference>
<feature type="active site" description="Proton acceptor" evidence="8">
    <location>
        <position position="235"/>
    </location>
</feature>
<proteinExistence type="inferred from homology"/>
<feature type="site" description="Important for substrate specificity" evidence="8">
    <location>
        <position position="192"/>
    </location>
</feature>
<dbReference type="FunFam" id="3.40.50.880:FF:000004">
    <property type="entry name" value="Homoserine O-succinyltransferase"/>
    <property type="match status" value="1"/>
</dbReference>
<gene>
    <name evidence="8" type="primary">metAA</name>
    <name evidence="10" type="ORF">SAMN02910451_00440</name>
</gene>
<evidence type="ECO:0000313" key="10">
    <source>
        <dbReference type="EMBL" id="SCX83080.1"/>
    </source>
</evidence>
<name>A0A1G5AZ33_9FIRM</name>
<dbReference type="PANTHER" id="PTHR20919:SF0">
    <property type="entry name" value="HOMOSERINE O-SUCCINYLTRANSFERASE"/>
    <property type="match status" value="1"/>
</dbReference>
<dbReference type="NCBIfam" id="TIGR01001">
    <property type="entry name" value="metA"/>
    <property type="match status" value="1"/>
</dbReference>
<feature type="binding site" evidence="8">
    <location>
        <position position="192"/>
    </location>
    <ligand>
        <name>substrate</name>
    </ligand>
</feature>
<keyword evidence="3 8" id="KW-0028">Amino-acid biosynthesis</keyword>
<reference evidence="11" key="1">
    <citation type="submission" date="2016-10" db="EMBL/GenBank/DDBJ databases">
        <authorList>
            <person name="Varghese N."/>
            <person name="Submissions S."/>
        </authorList>
    </citation>
    <scope>NUCLEOTIDE SEQUENCE [LARGE SCALE GENOMIC DNA]</scope>
    <source>
        <strain evidence="11">XBD2006</strain>
    </source>
</reference>
<evidence type="ECO:0000256" key="4">
    <source>
        <dbReference type="ARBA" id="ARBA00022679"/>
    </source>
</evidence>
<sequence length="325" mass="37904">MPIKIQNDLPAREILEKENIFVVDENRACHQDIRSLQICILNLMPLKEDTELQLLRSMSNTPLQIDVSFMQMSSHHSTNTSPNHLNRFYNTFDELKDRTFDGMIITGAPVEQMPFEEVDYWKELCEVFEWTKTNVTSTFHICWGAQAGIYYHFGIDKKPLAEKRFGIYEHKVMNRKVPLVRGFDDVFKLPHSRHTETPSDAIHACEDLVVLAESEIAGVFLCMNKSGSQIFVMGHAEYDRLTLDSEYKRDLSKGLDIRMPINYYPDDDPANKPALQWRSHANILYTNWINYYVYQNTPYQWGQILDEEKRKLASKGLTQQCVHTK</sequence>
<comment type="similarity">
    <text evidence="8">Belongs to the MetA family.</text>
</comment>
<comment type="subcellular location">
    <subcellularLocation>
        <location evidence="1 8">Cytoplasm</location>
    </subcellularLocation>
</comment>
<dbReference type="GO" id="GO:0004414">
    <property type="term" value="F:homoserine O-acetyltransferase activity"/>
    <property type="evidence" value="ECO:0007669"/>
    <property type="project" value="UniProtKB-EC"/>
</dbReference>
<protein>
    <recommendedName>
        <fullName evidence="8">Homoserine O-acetyltransferase</fullName>
        <shortName evidence="8">HAT</shortName>
        <ecNumber evidence="8">2.3.1.31</ecNumber>
    </recommendedName>
    <alternativeName>
        <fullName evidence="8">Homoserine transacetylase</fullName>
        <shortName evidence="8">HTA</shortName>
    </alternativeName>
</protein>
<dbReference type="EC" id="2.3.1.31" evidence="8"/>
<comment type="caution">
    <text evidence="8">Lacks conserved residue(s) required for the propagation of feature annotation.</text>
</comment>
<evidence type="ECO:0000256" key="5">
    <source>
        <dbReference type="ARBA" id="ARBA00023167"/>
    </source>
</evidence>
<keyword evidence="2 8" id="KW-0963">Cytoplasm</keyword>
<dbReference type="AlphaFoldDB" id="A0A1G5AZ33"/>
<dbReference type="GO" id="GO:0008899">
    <property type="term" value="F:homoserine O-succinyltransferase activity"/>
    <property type="evidence" value="ECO:0007669"/>
    <property type="project" value="UniProtKB-UniRule"/>
</dbReference>
<dbReference type="PANTHER" id="PTHR20919">
    <property type="entry name" value="HOMOSERINE O-SUCCINYLTRANSFERASE"/>
    <property type="match status" value="1"/>
</dbReference>
<evidence type="ECO:0000256" key="9">
    <source>
        <dbReference type="PIRSR" id="PIRSR000450-1"/>
    </source>
</evidence>
<dbReference type="Gene3D" id="3.40.50.880">
    <property type="match status" value="1"/>
</dbReference>
<dbReference type="GO" id="GO:0019281">
    <property type="term" value="P:L-methionine biosynthetic process from homoserine via O-succinyl-L-homoserine and cystathionine"/>
    <property type="evidence" value="ECO:0007669"/>
    <property type="project" value="InterPro"/>
</dbReference>
<keyword evidence="5 8" id="KW-0486">Methionine biosynthesis</keyword>
<feature type="binding site" evidence="8">
    <location>
        <position position="163"/>
    </location>
    <ligand>
        <name>substrate</name>
    </ligand>
</feature>
<dbReference type="STRING" id="185008.bhn_I1387"/>
<dbReference type="InterPro" id="IPR005697">
    <property type="entry name" value="HST_MetA"/>
</dbReference>
<evidence type="ECO:0000256" key="2">
    <source>
        <dbReference type="ARBA" id="ARBA00022490"/>
    </source>
</evidence>
<dbReference type="RefSeq" id="WP_074461239.1">
    <property type="nucleotide sequence ID" value="NZ_FMUR01000004.1"/>
</dbReference>
<evidence type="ECO:0000256" key="3">
    <source>
        <dbReference type="ARBA" id="ARBA00022605"/>
    </source>
</evidence>
<dbReference type="HAMAP" id="MF_00295">
    <property type="entry name" value="MetA_acyltransf"/>
    <property type="match status" value="1"/>
</dbReference>
<feature type="active site" evidence="8">
    <location>
        <position position="237"/>
    </location>
</feature>
<evidence type="ECO:0000256" key="6">
    <source>
        <dbReference type="ARBA" id="ARBA00023315"/>
    </source>
</evidence>
<keyword evidence="11" id="KW-1185">Reference proteome</keyword>
<feature type="active site" description="Acyl-thioester intermediate" evidence="8 9">
    <location>
        <position position="142"/>
    </location>
</feature>
<feature type="binding site" evidence="8">
    <location>
        <position position="249"/>
    </location>
    <ligand>
        <name>substrate</name>
    </ligand>
</feature>
<keyword evidence="6 8" id="KW-0012">Acyltransferase</keyword>
<dbReference type="CDD" id="cd03131">
    <property type="entry name" value="GATase1_HTS"/>
    <property type="match status" value="1"/>
</dbReference>
<evidence type="ECO:0000256" key="7">
    <source>
        <dbReference type="ARBA" id="ARBA00049043"/>
    </source>
</evidence>
<dbReference type="Proteomes" id="UP000183047">
    <property type="component" value="Unassembled WGS sequence"/>
</dbReference>
<accession>A0A1G5AZ33</accession>
<evidence type="ECO:0000256" key="8">
    <source>
        <dbReference type="HAMAP-Rule" id="MF_00295"/>
    </source>
</evidence>
<dbReference type="Pfam" id="PF04204">
    <property type="entry name" value="HTS"/>
    <property type="match status" value="1"/>
</dbReference>
<dbReference type="UniPathway" id="UPA00051">
    <property type="reaction ID" value="UER00074"/>
</dbReference>
<dbReference type="InterPro" id="IPR029062">
    <property type="entry name" value="Class_I_gatase-like"/>
</dbReference>
<evidence type="ECO:0000256" key="1">
    <source>
        <dbReference type="ARBA" id="ARBA00004496"/>
    </source>
</evidence>
<comment type="pathway">
    <text evidence="8">Amino-acid biosynthesis; L-methionine biosynthesis via de novo pathway; O-acetyl-L-homoserine from L-homoserine: step 1/1.</text>
</comment>
<dbReference type="GO" id="GO:0005737">
    <property type="term" value="C:cytoplasm"/>
    <property type="evidence" value="ECO:0007669"/>
    <property type="project" value="UniProtKB-SubCell"/>
</dbReference>
<dbReference type="OrthoDB" id="9772423at2"/>
<comment type="catalytic activity">
    <reaction evidence="7 8">
        <text>L-homoserine + acetyl-CoA = O-acetyl-L-homoserine + CoA</text>
        <dbReference type="Rhea" id="RHEA:13701"/>
        <dbReference type="ChEBI" id="CHEBI:57287"/>
        <dbReference type="ChEBI" id="CHEBI:57288"/>
        <dbReference type="ChEBI" id="CHEBI:57476"/>
        <dbReference type="ChEBI" id="CHEBI:57716"/>
        <dbReference type="EC" id="2.3.1.31"/>
    </reaction>
</comment>